<proteinExistence type="predicted"/>
<dbReference type="EMBL" id="JH712475">
    <property type="protein sequence ID" value="EFO17385.1"/>
    <property type="molecule type" value="Genomic_DNA"/>
</dbReference>
<gene>
    <name evidence="1" type="ORF">LOAG_11114</name>
</gene>
<dbReference type="KEGG" id="loa:LOAG_11114"/>
<sequence>MLTQEYTHIYIHPHVLPTDTPTRILPGDIPKHISPKDTLTHTTEEYAHICMLLRNTPTYITQRNTPTRIYNPGIHSNAHTVPIFSYFLSNDTPACIH</sequence>
<name>A0A1S0TNL1_LOALO</name>
<dbReference type="CTD" id="9948563"/>
<evidence type="ECO:0000313" key="1">
    <source>
        <dbReference type="EMBL" id="EFO17385.1"/>
    </source>
</evidence>
<dbReference type="GeneID" id="9948563"/>
<dbReference type="RefSeq" id="XP_003146685.1">
    <property type="nucleotide sequence ID" value="XM_003146637.1"/>
</dbReference>
<dbReference type="InParanoid" id="A0A1S0TNL1"/>
<protein>
    <submittedName>
        <fullName evidence="1">Uncharacterized protein</fullName>
    </submittedName>
</protein>
<dbReference type="AlphaFoldDB" id="A0A1S0TNL1"/>
<accession>A0A1S0TNL1</accession>
<reference evidence="1" key="1">
    <citation type="submission" date="2012-04" db="EMBL/GenBank/DDBJ databases">
        <title>The Genome Sequence of Loa loa.</title>
        <authorList>
            <consortium name="The Broad Institute Genome Sequencing Platform"/>
            <consortium name="Broad Institute Genome Sequencing Center for Infectious Disease"/>
            <person name="Nutman T.B."/>
            <person name="Fink D.L."/>
            <person name="Russ C."/>
            <person name="Young S."/>
            <person name="Zeng Q."/>
            <person name="Gargeya S."/>
            <person name="Alvarado L."/>
            <person name="Berlin A."/>
            <person name="Chapman S.B."/>
            <person name="Chen Z."/>
            <person name="Freedman E."/>
            <person name="Gellesch M."/>
            <person name="Goldberg J."/>
            <person name="Griggs A."/>
            <person name="Gujja S."/>
            <person name="Heilman E.R."/>
            <person name="Heiman D."/>
            <person name="Howarth C."/>
            <person name="Mehta T."/>
            <person name="Neiman D."/>
            <person name="Pearson M."/>
            <person name="Roberts A."/>
            <person name="Saif S."/>
            <person name="Shea T."/>
            <person name="Shenoy N."/>
            <person name="Sisk P."/>
            <person name="Stolte C."/>
            <person name="Sykes S."/>
            <person name="White J."/>
            <person name="Yandava C."/>
            <person name="Haas B."/>
            <person name="Henn M.R."/>
            <person name="Nusbaum C."/>
            <person name="Birren B."/>
        </authorList>
    </citation>
    <scope>NUCLEOTIDE SEQUENCE [LARGE SCALE GENOMIC DNA]</scope>
</reference>
<organism evidence="1">
    <name type="scientific">Loa loa</name>
    <name type="common">Eye worm</name>
    <name type="synonym">Filaria loa</name>
    <dbReference type="NCBI Taxonomy" id="7209"/>
    <lineage>
        <taxon>Eukaryota</taxon>
        <taxon>Metazoa</taxon>
        <taxon>Ecdysozoa</taxon>
        <taxon>Nematoda</taxon>
        <taxon>Chromadorea</taxon>
        <taxon>Rhabditida</taxon>
        <taxon>Spirurina</taxon>
        <taxon>Spiruromorpha</taxon>
        <taxon>Filarioidea</taxon>
        <taxon>Onchocercidae</taxon>
        <taxon>Loa</taxon>
    </lineage>
</organism>